<dbReference type="Gene3D" id="3.40.640.10">
    <property type="entry name" value="Type I PLP-dependent aspartate aminotransferase-like (Major domain)"/>
    <property type="match status" value="1"/>
</dbReference>
<feature type="domain" description="Aminotransferase class V" evidence="9">
    <location>
        <begin position="31"/>
        <end position="411"/>
    </location>
</feature>
<dbReference type="InterPro" id="IPR015421">
    <property type="entry name" value="PyrdxlP-dep_Trfase_major"/>
</dbReference>
<evidence type="ECO:0000259" key="9">
    <source>
        <dbReference type="Pfam" id="PF00266"/>
    </source>
</evidence>
<dbReference type="Pfam" id="PF00266">
    <property type="entry name" value="Aminotran_5"/>
    <property type="match status" value="1"/>
</dbReference>
<dbReference type="InterPro" id="IPR020578">
    <property type="entry name" value="Aminotrans_V_PyrdxlP_BS"/>
</dbReference>
<dbReference type="AlphaFoldDB" id="A0A1H9V7J1"/>
<dbReference type="EC" id="2.8.1.7" evidence="3 8"/>
<dbReference type="GO" id="GO:0031071">
    <property type="term" value="F:cysteine desulfurase activity"/>
    <property type="evidence" value="ECO:0007669"/>
    <property type="project" value="UniProtKB-UniRule"/>
</dbReference>
<keyword evidence="10" id="KW-0456">Lyase</keyword>
<dbReference type="InterPro" id="IPR010970">
    <property type="entry name" value="Cys_dSase_SufS"/>
</dbReference>
<evidence type="ECO:0000313" key="11">
    <source>
        <dbReference type="Proteomes" id="UP000199051"/>
    </source>
</evidence>
<dbReference type="InterPro" id="IPR015424">
    <property type="entry name" value="PyrdxlP-dep_Trfase"/>
</dbReference>
<evidence type="ECO:0000256" key="1">
    <source>
        <dbReference type="ARBA" id="ARBA00001933"/>
    </source>
</evidence>
<accession>A0A1H9V7J1</accession>
<evidence type="ECO:0000256" key="7">
    <source>
        <dbReference type="RuleBase" id="RU004504"/>
    </source>
</evidence>
<evidence type="ECO:0000256" key="3">
    <source>
        <dbReference type="ARBA" id="ARBA00012239"/>
    </source>
</evidence>
<name>A0A1H9V7J1_9PSEU</name>
<dbReference type="Gene3D" id="3.90.1150.10">
    <property type="entry name" value="Aspartate Aminotransferase, domain 1"/>
    <property type="match status" value="1"/>
</dbReference>
<evidence type="ECO:0000256" key="2">
    <source>
        <dbReference type="ARBA" id="ARBA00010447"/>
    </source>
</evidence>
<dbReference type="STRING" id="155974.SAMN04487818_108114"/>
<dbReference type="SUPFAM" id="SSF53383">
    <property type="entry name" value="PLP-dependent transferases"/>
    <property type="match status" value="1"/>
</dbReference>
<dbReference type="NCBIfam" id="TIGR01979">
    <property type="entry name" value="sufS"/>
    <property type="match status" value="1"/>
</dbReference>
<dbReference type="PROSITE" id="PS00595">
    <property type="entry name" value="AA_TRANSFER_CLASS_5"/>
    <property type="match status" value="1"/>
</dbReference>
<dbReference type="EMBL" id="FOGI01000008">
    <property type="protein sequence ID" value="SES17548.1"/>
    <property type="molecule type" value="Genomic_DNA"/>
</dbReference>
<dbReference type="GO" id="GO:0030170">
    <property type="term" value="F:pyridoxal phosphate binding"/>
    <property type="evidence" value="ECO:0007669"/>
    <property type="project" value="UniProtKB-UniRule"/>
</dbReference>
<dbReference type="InterPro" id="IPR015422">
    <property type="entry name" value="PyrdxlP-dep_Trfase_small"/>
</dbReference>
<keyword evidence="5 8" id="KW-0663">Pyridoxal phosphate</keyword>
<evidence type="ECO:0000256" key="8">
    <source>
        <dbReference type="RuleBase" id="RU004506"/>
    </source>
</evidence>
<protein>
    <recommendedName>
        <fullName evidence="3 8">Cysteine desulfurase</fullName>
        <ecNumber evidence="3 8">2.8.1.7</ecNumber>
    </recommendedName>
</protein>
<comment type="function">
    <text evidence="8">Catalyzes the removal of elemental sulfur and selenium atoms from L-cysteine, L-cystine, L-selenocysteine, and L-selenocystine to produce L-alanine.</text>
</comment>
<comment type="cofactor">
    <cofactor evidence="1 7">
        <name>pyridoxal 5'-phosphate</name>
        <dbReference type="ChEBI" id="CHEBI:597326"/>
    </cofactor>
</comment>
<evidence type="ECO:0000313" key="10">
    <source>
        <dbReference type="EMBL" id="SES17548.1"/>
    </source>
</evidence>
<proteinExistence type="inferred from homology"/>
<sequence>MTAVTAPLDVDALRADFPILGRTVRDGKPLVYLDSGATAQHPSQVIEAERAFLTEHNAAVHRGAHQLAEEATDAYESARARIAAFIGATPGEVVFTKNATEGINLVAYAMGNASTAGPEAARFALGPGDEIVTTEMEHHANLVPWQQLAQRTGATLRWLGVTDDGRLDLSTLDEVVNPRTKVLAFTHQSNVLGTVNPVEPLVARAREVGALVVLDACQSVPHSVVDFHALGVDFAVFSAHKMLGPYGLGVLYGRQELLAAMPPFLTGGSMIEMVEMARSTFAPPPQRFEAGTPMTSQAVALGAAVDYLSAVGMDRIAAHEHLLTVAALDGLAEIPGIRVIGPVDGHARGGAVSFVVDGIHPHDVGQVLDDQGVAVRVGHHCAWPLHRRLGVPASVRASFYLYNDLRDVDTFLAGVRETRRFFGVA</sequence>
<reference evidence="11" key="1">
    <citation type="submission" date="2016-10" db="EMBL/GenBank/DDBJ databases">
        <authorList>
            <person name="Varghese N."/>
            <person name="Submissions S."/>
        </authorList>
    </citation>
    <scope>NUCLEOTIDE SEQUENCE [LARGE SCALE GENOMIC DNA]</scope>
    <source>
        <strain evidence="11">DSM 44260</strain>
    </source>
</reference>
<dbReference type="PANTHER" id="PTHR43586">
    <property type="entry name" value="CYSTEINE DESULFURASE"/>
    <property type="match status" value="1"/>
</dbReference>
<evidence type="ECO:0000256" key="6">
    <source>
        <dbReference type="ARBA" id="ARBA00050776"/>
    </source>
</evidence>
<comment type="catalytic activity">
    <reaction evidence="6 8">
        <text>(sulfur carrier)-H + L-cysteine = (sulfur carrier)-SH + L-alanine</text>
        <dbReference type="Rhea" id="RHEA:43892"/>
        <dbReference type="Rhea" id="RHEA-COMP:14737"/>
        <dbReference type="Rhea" id="RHEA-COMP:14739"/>
        <dbReference type="ChEBI" id="CHEBI:29917"/>
        <dbReference type="ChEBI" id="CHEBI:35235"/>
        <dbReference type="ChEBI" id="CHEBI:57972"/>
        <dbReference type="ChEBI" id="CHEBI:64428"/>
        <dbReference type="EC" id="2.8.1.7"/>
    </reaction>
</comment>
<organism evidence="10 11">
    <name type="scientific">Actinokineospora terrae</name>
    <dbReference type="NCBI Taxonomy" id="155974"/>
    <lineage>
        <taxon>Bacteria</taxon>
        <taxon>Bacillati</taxon>
        <taxon>Actinomycetota</taxon>
        <taxon>Actinomycetes</taxon>
        <taxon>Pseudonocardiales</taxon>
        <taxon>Pseudonocardiaceae</taxon>
        <taxon>Actinokineospora</taxon>
    </lineage>
</organism>
<dbReference type="GO" id="GO:0016829">
    <property type="term" value="F:lyase activity"/>
    <property type="evidence" value="ECO:0007669"/>
    <property type="project" value="UniProtKB-KW"/>
</dbReference>
<keyword evidence="11" id="KW-1185">Reference proteome</keyword>
<gene>
    <name evidence="10" type="ORF">SAMN04487818_108114</name>
</gene>
<evidence type="ECO:0000256" key="4">
    <source>
        <dbReference type="ARBA" id="ARBA00022679"/>
    </source>
</evidence>
<evidence type="ECO:0000256" key="5">
    <source>
        <dbReference type="ARBA" id="ARBA00022898"/>
    </source>
</evidence>
<dbReference type="Proteomes" id="UP000199051">
    <property type="component" value="Unassembled WGS sequence"/>
</dbReference>
<dbReference type="InterPro" id="IPR000192">
    <property type="entry name" value="Aminotrans_V_dom"/>
</dbReference>
<comment type="similarity">
    <text evidence="2 8">Belongs to the class-V pyridoxal-phosphate-dependent aminotransferase family. Csd subfamily.</text>
</comment>
<dbReference type="PANTHER" id="PTHR43586:SF8">
    <property type="entry name" value="CYSTEINE DESULFURASE 1, CHLOROPLASTIC"/>
    <property type="match status" value="1"/>
</dbReference>
<dbReference type="GO" id="GO:0006534">
    <property type="term" value="P:cysteine metabolic process"/>
    <property type="evidence" value="ECO:0007669"/>
    <property type="project" value="UniProtKB-UniRule"/>
</dbReference>
<keyword evidence="4 8" id="KW-0808">Transferase</keyword>
<dbReference type="RefSeq" id="WP_092780271.1">
    <property type="nucleotide sequence ID" value="NZ_FOGI01000008.1"/>
</dbReference>
<dbReference type="CDD" id="cd06453">
    <property type="entry name" value="SufS_like"/>
    <property type="match status" value="1"/>
</dbReference>